<name>A0ABR9X118_9RHOB</name>
<keyword evidence="3" id="KW-1185">Reference proteome</keyword>
<dbReference type="Proteomes" id="UP000607796">
    <property type="component" value="Unassembled WGS sequence"/>
</dbReference>
<dbReference type="SUPFAM" id="SSF51604">
    <property type="entry name" value="Enolase C-terminal domain-like"/>
    <property type="match status" value="1"/>
</dbReference>
<dbReference type="InterPro" id="IPR036849">
    <property type="entry name" value="Enolase-like_C_sf"/>
</dbReference>
<dbReference type="InterPro" id="IPR029065">
    <property type="entry name" value="Enolase_C-like"/>
</dbReference>
<evidence type="ECO:0000313" key="2">
    <source>
        <dbReference type="EMBL" id="MBE9637257.1"/>
    </source>
</evidence>
<comment type="caution">
    <text evidence="2">The sequence shown here is derived from an EMBL/GenBank/DDBJ whole genome shotgun (WGS) entry which is preliminary data.</text>
</comment>
<dbReference type="Gene3D" id="3.20.20.120">
    <property type="entry name" value="Enolase-like C-terminal domain"/>
    <property type="match status" value="1"/>
</dbReference>
<accession>A0ABR9X118</accession>
<feature type="domain" description="Enolase C-terminal" evidence="1">
    <location>
        <begin position="6"/>
        <end position="81"/>
    </location>
</feature>
<dbReference type="EMBL" id="JADFFK010000006">
    <property type="protein sequence ID" value="MBE9637257.1"/>
    <property type="molecule type" value="Genomic_DNA"/>
</dbReference>
<evidence type="ECO:0000313" key="3">
    <source>
        <dbReference type="Proteomes" id="UP000607796"/>
    </source>
</evidence>
<dbReference type="RefSeq" id="WP_194134577.1">
    <property type="nucleotide sequence ID" value="NZ_JADFFK010000006.1"/>
</dbReference>
<gene>
    <name evidence="2" type="ORF">IQ782_10440</name>
</gene>
<proteinExistence type="predicted"/>
<reference evidence="2 3" key="1">
    <citation type="journal article" date="2021" name="Int. J. Syst. Evol. Microbiol.">
        <title>Salipiger mangrovisoli sp. nov., isolated from mangrove soil and the proposal for the reclassification of Paraphaeobacter pallidus as Salipiger pallidus comb. nov.</title>
        <authorList>
            <person name="Du J."/>
            <person name="Liu Y."/>
            <person name="Pei T."/>
            <person name="Deng M.R."/>
            <person name="Zhu H."/>
        </authorList>
    </citation>
    <scope>NUCLEOTIDE SEQUENCE [LARGE SCALE GENOMIC DNA]</scope>
    <source>
        <strain evidence="2 3">6D45A</strain>
    </source>
</reference>
<dbReference type="Pfam" id="PF13378">
    <property type="entry name" value="MR_MLE_C"/>
    <property type="match status" value="1"/>
</dbReference>
<organism evidence="2 3">
    <name type="scientific">Salipiger mangrovisoli</name>
    <dbReference type="NCBI Taxonomy" id="2865933"/>
    <lineage>
        <taxon>Bacteria</taxon>
        <taxon>Pseudomonadati</taxon>
        <taxon>Pseudomonadota</taxon>
        <taxon>Alphaproteobacteria</taxon>
        <taxon>Rhodobacterales</taxon>
        <taxon>Roseobacteraceae</taxon>
        <taxon>Salipiger</taxon>
    </lineage>
</organism>
<protein>
    <recommendedName>
        <fullName evidence="1">Enolase C-terminal domain-containing protein</fullName>
    </recommendedName>
</protein>
<sequence>MNAAPLSFAHGVELVPHQTQPAVGHFANLHVLATQMHMTRPVELADMWQRGRPVFRNPAKPSGGKLSLDDTPGLGIEIDQASFADRATLIRA</sequence>
<evidence type="ECO:0000259" key="1">
    <source>
        <dbReference type="Pfam" id="PF13378"/>
    </source>
</evidence>